<gene>
    <name evidence="1" type="ORF">N8T08_008847</name>
</gene>
<sequence length="140" mass="16846">MQHFIHQRNDSVESADDCRRKYLARRLFRKLTREKRLTKSSLDKGPFQIWCDDSRPANVLLNEKMEIAGVVDWEFTYAAPAEFSHAPPWWLLIEKPELWSKGLEDWTRQFDIRLKTFLKAMKDREDEAIQQSQIQEDMRF</sequence>
<comment type="caution">
    <text evidence="1">The sequence shown here is derived from an EMBL/GenBank/DDBJ whole genome shotgun (WGS) entry which is preliminary data.</text>
</comment>
<dbReference type="Proteomes" id="UP001177260">
    <property type="component" value="Unassembled WGS sequence"/>
</dbReference>
<proteinExistence type="predicted"/>
<organism evidence="1 2">
    <name type="scientific">Aspergillus melleus</name>
    <dbReference type="NCBI Taxonomy" id="138277"/>
    <lineage>
        <taxon>Eukaryota</taxon>
        <taxon>Fungi</taxon>
        <taxon>Dikarya</taxon>
        <taxon>Ascomycota</taxon>
        <taxon>Pezizomycotina</taxon>
        <taxon>Eurotiomycetes</taxon>
        <taxon>Eurotiomycetidae</taxon>
        <taxon>Eurotiales</taxon>
        <taxon>Aspergillaceae</taxon>
        <taxon>Aspergillus</taxon>
        <taxon>Aspergillus subgen. Circumdati</taxon>
    </lineage>
</organism>
<protein>
    <submittedName>
        <fullName evidence="1">Uncharacterized protein</fullName>
    </submittedName>
</protein>
<accession>A0ACC3AVE3</accession>
<keyword evidence="2" id="KW-1185">Reference proteome</keyword>
<name>A0ACC3AVE3_9EURO</name>
<evidence type="ECO:0000313" key="1">
    <source>
        <dbReference type="EMBL" id="KAK1141749.1"/>
    </source>
</evidence>
<dbReference type="EMBL" id="JAOPJF010000060">
    <property type="protein sequence ID" value="KAK1141749.1"/>
    <property type="molecule type" value="Genomic_DNA"/>
</dbReference>
<reference evidence="1 2" key="1">
    <citation type="journal article" date="2023" name="ACS Omega">
        <title>Identification of the Neoaspergillic Acid Biosynthesis Gene Cluster by Establishing an In Vitro CRISPR-Ribonucleoprotein Genetic System in Aspergillus melleus.</title>
        <authorList>
            <person name="Yuan B."/>
            <person name="Grau M.F."/>
            <person name="Murata R.M."/>
            <person name="Torok T."/>
            <person name="Venkateswaran K."/>
            <person name="Stajich J.E."/>
            <person name="Wang C.C.C."/>
        </authorList>
    </citation>
    <scope>NUCLEOTIDE SEQUENCE [LARGE SCALE GENOMIC DNA]</scope>
    <source>
        <strain evidence="1 2">IMV 1140</strain>
    </source>
</reference>
<evidence type="ECO:0000313" key="2">
    <source>
        <dbReference type="Proteomes" id="UP001177260"/>
    </source>
</evidence>